<organism evidence="2 3">
    <name type="scientific">Arthrobacter cavernae</name>
    <dbReference type="NCBI Taxonomy" id="2817681"/>
    <lineage>
        <taxon>Bacteria</taxon>
        <taxon>Bacillati</taxon>
        <taxon>Actinomycetota</taxon>
        <taxon>Actinomycetes</taxon>
        <taxon>Micrococcales</taxon>
        <taxon>Micrococcaceae</taxon>
        <taxon>Arthrobacter</taxon>
    </lineage>
</organism>
<reference evidence="2" key="1">
    <citation type="submission" date="2021-03" db="EMBL/GenBank/DDBJ databases">
        <title>A new species, PO-11, isolated from a karst cave deposit.</title>
        <authorList>
            <person name="Zhaoxiaoyong W."/>
        </authorList>
    </citation>
    <scope>NUCLEOTIDE SEQUENCE</scope>
    <source>
        <strain evidence="2">PO-11</strain>
    </source>
</reference>
<dbReference type="Proteomes" id="UP000664164">
    <property type="component" value="Unassembled WGS sequence"/>
</dbReference>
<name>A0A939HFD1_9MICC</name>
<accession>A0A939HFD1</accession>
<evidence type="ECO:0000313" key="3">
    <source>
        <dbReference type="Proteomes" id="UP000664164"/>
    </source>
</evidence>
<dbReference type="AlphaFoldDB" id="A0A939HFD1"/>
<protein>
    <submittedName>
        <fullName evidence="2">Uncharacterized protein</fullName>
    </submittedName>
</protein>
<dbReference type="EMBL" id="JAFNLL010000067">
    <property type="protein sequence ID" value="MBO1269897.1"/>
    <property type="molecule type" value="Genomic_DNA"/>
</dbReference>
<proteinExistence type="predicted"/>
<comment type="caution">
    <text evidence="2">The sequence shown here is derived from an EMBL/GenBank/DDBJ whole genome shotgun (WGS) entry which is preliminary data.</text>
</comment>
<feature type="region of interest" description="Disordered" evidence="1">
    <location>
        <begin position="1"/>
        <end position="30"/>
    </location>
</feature>
<gene>
    <name evidence="2" type="ORF">J1902_18365</name>
</gene>
<sequence>MENTGPNQRSAKVSAASTAKTNTGRAAVDSISQLTNGPCVRSMAPTAPRSEIIQKPSAYAIRTASDTTVNHGTAGRSGIAPLRSLTELPSLVFPITA</sequence>
<evidence type="ECO:0000313" key="2">
    <source>
        <dbReference type="EMBL" id="MBO1269897.1"/>
    </source>
</evidence>
<keyword evidence="3" id="KW-1185">Reference proteome</keyword>
<feature type="compositionally biased region" description="Low complexity" evidence="1">
    <location>
        <begin position="10"/>
        <end position="21"/>
    </location>
</feature>
<evidence type="ECO:0000256" key="1">
    <source>
        <dbReference type="SAM" id="MobiDB-lite"/>
    </source>
</evidence>